<dbReference type="GO" id="GO:0008360">
    <property type="term" value="P:regulation of cell shape"/>
    <property type="evidence" value="ECO:0007669"/>
    <property type="project" value="UniProtKB-KW"/>
</dbReference>
<proteinExistence type="inferred from homology"/>
<feature type="transmembrane region" description="Helical" evidence="8">
    <location>
        <begin position="113"/>
        <end position="133"/>
    </location>
</feature>
<comment type="function">
    <text evidence="8">Involved in peptidoglycan biosynthesis. Transports lipid-linked peptidoglycan precursors from the inner to the outer leaflet of the cytoplasmic membrane.</text>
</comment>
<keyword evidence="3 8" id="KW-0812">Transmembrane</keyword>
<evidence type="ECO:0000256" key="5">
    <source>
        <dbReference type="ARBA" id="ARBA00022984"/>
    </source>
</evidence>
<feature type="transmembrane region" description="Helical" evidence="8">
    <location>
        <begin position="20"/>
        <end position="39"/>
    </location>
</feature>
<dbReference type="NCBIfam" id="TIGR01695">
    <property type="entry name" value="murJ_mviN"/>
    <property type="match status" value="1"/>
</dbReference>
<feature type="transmembrane region" description="Helical" evidence="8">
    <location>
        <begin position="371"/>
        <end position="390"/>
    </location>
</feature>
<evidence type="ECO:0000256" key="1">
    <source>
        <dbReference type="ARBA" id="ARBA00004651"/>
    </source>
</evidence>
<dbReference type="GO" id="GO:0005886">
    <property type="term" value="C:plasma membrane"/>
    <property type="evidence" value="ECO:0007669"/>
    <property type="project" value="UniProtKB-SubCell"/>
</dbReference>
<keyword evidence="6 8" id="KW-1133">Transmembrane helix</keyword>
<keyword evidence="8" id="KW-0813">Transport</keyword>
<feature type="transmembrane region" description="Helical" evidence="8">
    <location>
        <begin position="74"/>
        <end position="92"/>
    </location>
</feature>
<dbReference type="EMBL" id="LBOI01000012">
    <property type="protein sequence ID" value="KKP31288.1"/>
    <property type="molecule type" value="Genomic_DNA"/>
</dbReference>
<feature type="transmembrane region" description="Helical" evidence="8">
    <location>
        <begin position="208"/>
        <end position="231"/>
    </location>
</feature>
<gene>
    <name evidence="8" type="primary">murJ</name>
    <name evidence="9" type="ORF">UR21_C0012G0029</name>
</gene>
<dbReference type="HAMAP" id="MF_02078">
    <property type="entry name" value="MurJ_MviN"/>
    <property type="match status" value="1"/>
</dbReference>
<accession>A0A0F9YIZ0</accession>
<dbReference type="UniPathway" id="UPA00219"/>
<evidence type="ECO:0000313" key="9">
    <source>
        <dbReference type="EMBL" id="KKP31288.1"/>
    </source>
</evidence>
<dbReference type="AlphaFoldDB" id="A0A0F9YIZ0"/>
<dbReference type="PANTHER" id="PTHR47019:SF1">
    <property type="entry name" value="LIPID II FLIPPASE MURJ"/>
    <property type="match status" value="1"/>
</dbReference>
<reference evidence="9 10" key="1">
    <citation type="journal article" date="2015" name="Nature">
        <title>rRNA introns, odd ribosomes, and small enigmatic genomes across a large radiation of phyla.</title>
        <authorList>
            <person name="Brown C.T."/>
            <person name="Hug L.A."/>
            <person name="Thomas B.C."/>
            <person name="Sharon I."/>
            <person name="Castelle C.J."/>
            <person name="Singh A."/>
            <person name="Wilkins M.J."/>
            <person name="Williams K.H."/>
            <person name="Banfield J.F."/>
        </authorList>
    </citation>
    <scope>NUCLEOTIDE SEQUENCE [LARGE SCALE GENOMIC DNA]</scope>
</reference>
<organism evidence="9 10">
    <name type="scientific">Candidatus Woesebacteria bacterium GW2011_GWC2_31_9</name>
    <dbReference type="NCBI Taxonomy" id="1618586"/>
    <lineage>
        <taxon>Bacteria</taxon>
        <taxon>Candidatus Woeseibacteriota</taxon>
    </lineage>
</organism>
<evidence type="ECO:0000256" key="2">
    <source>
        <dbReference type="ARBA" id="ARBA00022475"/>
    </source>
</evidence>
<keyword evidence="5 8" id="KW-0573">Peptidoglycan synthesis</keyword>
<comment type="similarity">
    <text evidence="8">Belongs to the MurJ/MviN family.</text>
</comment>
<name>A0A0F9YIZ0_9BACT</name>
<feature type="transmembrane region" description="Helical" evidence="8">
    <location>
        <begin position="333"/>
        <end position="351"/>
    </location>
</feature>
<evidence type="ECO:0000313" key="10">
    <source>
        <dbReference type="Proteomes" id="UP000034803"/>
    </source>
</evidence>
<evidence type="ECO:0000256" key="4">
    <source>
        <dbReference type="ARBA" id="ARBA00022960"/>
    </source>
</evidence>
<comment type="subcellular location">
    <subcellularLocation>
        <location evidence="1 8">Cell membrane</location>
        <topology evidence="1 8">Multi-pass membrane protein</topology>
    </subcellularLocation>
</comment>
<evidence type="ECO:0000256" key="3">
    <source>
        <dbReference type="ARBA" id="ARBA00022692"/>
    </source>
</evidence>
<feature type="transmembrane region" description="Helical" evidence="8">
    <location>
        <begin position="402"/>
        <end position="422"/>
    </location>
</feature>
<dbReference type="GO" id="GO:0034204">
    <property type="term" value="P:lipid translocation"/>
    <property type="evidence" value="ECO:0007669"/>
    <property type="project" value="TreeGrafter"/>
</dbReference>
<comment type="pathway">
    <text evidence="8">Cell wall biogenesis; peptidoglycan biosynthesis.</text>
</comment>
<keyword evidence="8" id="KW-0961">Cell wall biogenesis/degradation</keyword>
<dbReference type="GO" id="GO:0009252">
    <property type="term" value="P:peptidoglycan biosynthetic process"/>
    <property type="evidence" value="ECO:0007669"/>
    <property type="project" value="UniProtKB-UniRule"/>
</dbReference>
<dbReference type="GO" id="GO:0015648">
    <property type="term" value="F:lipid-linked peptidoglycan transporter activity"/>
    <property type="evidence" value="ECO:0007669"/>
    <property type="project" value="UniProtKB-UniRule"/>
</dbReference>
<protein>
    <recommendedName>
        <fullName evidence="8">Probable lipid II flippase MurJ</fullName>
    </recommendedName>
</protein>
<comment type="caution">
    <text evidence="9">The sequence shown here is derived from an EMBL/GenBank/DDBJ whole genome shotgun (WGS) entry which is preliminary data.</text>
</comment>
<dbReference type="InterPro" id="IPR004268">
    <property type="entry name" value="MurJ"/>
</dbReference>
<feature type="transmembrane region" description="Helical" evidence="8">
    <location>
        <begin position="181"/>
        <end position="202"/>
    </location>
</feature>
<feature type="transmembrane region" description="Helical" evidence="8">
    <location>
        <begin position="428"/>
        <end position="450"/>
    </location>
</feature>
<evidence type="ECO:0000256" key="8">
    <source>
        <dbReference type="HAMAP-Rule" id="MF_02078"/>
    </source>
</evidence>
<evidence type="ECO:0000256" key="6">
    <source>
        <dbReference type="ARBA" id="ARBA00022989"/>
    </source>
</evidence>
<feature type="transmembrane region" description="Helical" evidence="8">
    <location>
        <begin position="153"/>
        <end position="174"/>
    </location>
</feature>
<dbReference type="PANTHER" id="PTHR47019">
    <property type="entry name" value="LIPID II FLIPPASE MURJ"/>
    <property type="match status" value="1"/>
</dbReference>
<dbReference type="Pfam" id="PF03023">
    <property type="entry name" value="MurJ"/>
    <property type="match status" value="1"/>
</dbReference>
<dbReference type="PRINTS" id="PR01806">
    <property type="entry name" value="VIRFACTRMVIN"/>
</dbReference>
<keyword evidence="4 8" id="KW-0133">Cell shape</keyword>
<evidence type="ECO:0000256" key="7">
    <source>
        <dbReference type="ARBA" id="ARBA00023136"/>
    </source>
</evidence>
<dbReference type="CDD" id="cd13123">
    <property type="entry name" value="MATE_MurJ_like"/>
    <property type="match status" value="1"/>
</dbReference>
<feature type="transmembrane region" description="Helical" evidence="8">
    <location>
        <begin position="462"/>
        <end position="484"/>
    </location>
</feature>
<dbReference type="InterPro" id="IPR051050">
    <property type="entry name" value="Lipid_II_flippase_MurJ/MviN"/>
</dbReference>
<keyword evidence="2 8" id="KW-1003">Cell membrane</keyword>
<sequence>MKLTITTKTKFVLKKFKSLFFGQQHSVLSAATLIMIMIVASRLLGLVRQRVLAHFFTPDNLSLFFAAFRLPDTIFEVLVFGTFASAFIPVFTKTLKENKFEGHKKAWEVAGLVANWGGVLFVILATVVITFAHPLYKLITPGFSPSDQDKIVTLARILFAAQGFFVISYVLTAVLESSKRFFVPALAPLFYNLGIIIATFFFSKNLGLLAPTIGVVIGAGSHFLIQLPLAVKLGFRFSSSLKITPEVKKIAKLSLPRIIEVSFLQVAKFVELTLASLISVPAYTFFTFGNTIQLLPVGLFGTSIAKAALPTLARQADNLPAFKKTLFETLNQVIFLMAPIVVFLMVARVPVVRLIFGTDIFTWDSTVETSLVVSAFAFGIFSQAINSILARSFYALTDTKTPVIVSISTLLVNIILDFIFVVKLHLPVWSLAAAFSFSSIIQSIVLFLLITKRIHNGAKQSLYIPIIKIFISSLISGSTMYFILKFFDKSVWVKKLSFISSLDLPFEKFVLDTRYAGNLLILTIFVGLIGISIYLISLVLMKSKELETFKTLFKRFVGGSSNTEVDPSE</sequence>
<keyword evidence="7 8" id="KW-0472">Membrane</keyword>
<dbReference type="Proteomes" id="UP000034803">
    <property type="component" value="Unassembled WGS sequence"/>
</dbReference>
<dbReference type="GO" id="GO:0071555">
    <property type="term" value="P:cell wall organization"/>
    <property type="evidence" value="ECO:0007669"/>
    <property type="project" value="UniProtKB-KW"/>
</dbReference>
<feature type="transmembrane region" description="Helical" evidence="8">
    <location>
        <begin position="515"/>
        <end position="540"/>
    </location>
</feature>